<evidence type="ECO:0000313" key="2">
    <source>
        <dbReference type="EMBL" id="MPC45499.1"/>
    </source>
</evidence>
<reference evidence="2 3" key="1">
    <citation type="submission" date="2019-05" db="EMBL/GenBank/DDBJ databases">
        <title>Another draft genome of Portunus trituberculatus and its Hox gene families provides insights of decapod evolution.</title>
        <authorList>
            <person name="Jeong J.-H."/>
            <person name="Song I."/>
            <person name="Kim S."/>
            <person name="Choi T."/>
            <person name="Kim D."/>
            <person name="Ryu S."/>
            <person name="Kim W."/>
        </authorList>
    </citation>
    <scope>NUCLEOTIDE SEQUENCE [LARGE SCALE GENOMIC DNA]</scope>
    <source>
        <tissue evidence="2">Muscle</tissue>
    </source>
</reference>
<keyword evidence="3" id="KW-1185">Reference proteome</keyword>
<protein>
    <submittedName>
        <fullName evidence="2">Uncharacterized protein</fullName>
    </submittedName>
</protein>
<comment type="caution">
    <text evidence="2">The sequence shown here is derived from an EMBL/GenBank/DDBJ whole genome shotgun (WGS) entry which is preliminary data.</text>
</comment>
<proteinExistence type="predicted"/>
<organism evidence="2 3">
    <name type="scientific">Portunus trituberculatus</name>
    <name type="common">Swimming crab</name>
    <name type="synonym">Neptunus trituberculatus</name>
    <dbReference type="NCBI Taxonomy" id="210409"/>
    <lineage>
        <taxon>Eukaryota</taxon>
        <taxon>Metazoa</taxon>
        <taxon>Ecdysozoa</taxon>
        <taxon>Arthropoda</taxon>
        <taxon>Crustacea</taxon>
        <taxon>Multicrustacea</taxon>
        <taxon>Malacostraca</taxon>
        <taxon>Eumalacostraca</taxon>
        <taxon>Eucarida</taxon>
        <taxon>Decapoda</taxon>
        <taxon>Pleocyemata</taxon>
        <taxon>Brachyura</taxon>
        <taxon>Eubrachyura</taxon>
        <taxon>Portunoidea</taxon>
        <taxon>Portunidae</taxon>
        <taxon>Portuninae</taxon>
        <taxon>Portunus</taxon>
    </lineage>
</organism>
<dbReference type="AlphaFoldDB" id="A0A5B7FK05"/>
<sequence>MNVGMSVCVEEEEEGMRKSCYDEVKGEKAKGEVKGEICGTTGENGLGEIESFHPDRLPTQR</sequence>
<accession>A0A5B7FK05</accession>
<feature type="compositionally biased region" description="Basic and acidic residues" evidence="1">
    <location>
        <begin position="50"/>
        <end position="61"/>
    </location>
</feature>
<dbReference type="Proteomes" id="UP000324222">
    <property type="component" value="Unassembled WGS sequence"/>
</dbReference>
<dbReference type="EMBL" id="VSRR010006755">
    <property type="protein sequence ID" value="MPC45499.1"/>
    <property type="molecule type" value="Genomic_DNA"/>
</dbReference>
<feature type="region of interest" description="Disordered" evidence="1">
    <location>
        <begin position="41"/>
        <end position="61"/>
    </location>
</feature>
<evidence type="ECO:0000313" key="3">
    <source>
        <dbReference type="Proteomes" id="UP000324222"/>
    </source>
</evidence>
<name>A0A5B7FK05_PORTR</name>
<evidence type="ECO:0000256" key="1">
    <source>
        <dbReference type="SAM" id="MobiDB-lite"/>
    </source>
</evidence>
<gene>
    <name evidence="2" type="ORF">E2C01_039198</name>
</gene>